<keyword evidence="4" id="KW-1185">Reference proteome</keyword>
<proteinExistence type="predicted"/>
<sequence>MRLLSTKPGNDVPQLEEFIGEENFPPYIILSHTWEDGEVSLQDLRDPAQRTAKQGFQKIQRTCALAARNGFGFTWVDTCCIDKQASAELSEAINSMFRWYEKASVCYAFLSDLAPKDADADLSSALHKCRWFTRGWTLQELIAPVEVWFYDRDWNYRGTRSDLADTISAITNIPVPLLRHEASLSDFSVACRIHAYSLIGIFDVHMSLVYGERLKAFSRLQEAVLQTTGDHRRPQHPRLDRRQPRSTTVHRIPR</sequence>
<dbReference type="AlphaFoldDB" id="A0AA39X2I0"/>
<dbReference type="EMBL" id="JAULSU010000002">
    <property type="protein sequence ID" value="KAK0626098.1"/>
    <property type="molecule type" value="Genomic_DNA"/>
</dbReference>
<accession>A0AA39X2I0</accession>
<evidence type="ECO:0000313" key="3">
    <source>
        <dbReference type="EMBL" id="KAK0626098.1"/>
    </source>
</evidence>
<feature type="compositionally biased region" description="Basic and acidic residues" evidence="1">
    <location>
        <begin position="229"/>
        <end position="243"/>
    </location>
</feature>
<protein>
    <submittedName>
        <fullName evidence="3">Heterokaryon incompatibility protein-domain-containing protein</fullName>
    </submittedName>
</protein>
<comment type="caution">
    <text evidence="3">The sequence shown here is derived from an EMBL/GenBank/DDBJ whole genome shotgun (WGS) entry which is preliminary data.</text>
</comment>
<dbReference type="Proteomes" id="UP001175000">
    <property type="component" value="Unassembled WGS sequence"/>
</dbReference>
<gene>
    <name evidence="3" type="ORF">B0T14DRAFT_534329</name>
</gene>
<feature type="domain" description="Heterokaryon incompatibility" evidence="2">
    <location>
        <begin position="27"/>
        <end position="115"/>
    </location>
</feature>
<name>A0AA39X2I0_9PEZI</name>
<dbReference type="PANTHER" id="PTHR10622:SF12">
    <property type="entry name" value="HET DOMAIN-CONTAINING PROTEIN"/>
    <property type="match status" value="1"/>
</dbReference>
<organism evidence="3 4">
    <name type="scientific">Immersiella caudata</name>
    <dbReference type="NCBI Taxonomy" id="314043"/>
    <lineage>
        <taxon>Eukaryota</taxon>
        <taxon>Fungi</taxon>
        <taxon>Dikarya</taxon>
        <taxon>Ascomycota</taxon>
        <taxon>Pezizomycotina</taxon>
        <taxon>Sordariomycetes</taxon>
        <taxon>Sordariomycetidae</taxon>
        <taxon>Sordariales</taxon>
        <taxon>Lasiosphaeriaceae</taxon>
        <taxon>Immersiella</taxon>
    </lineage>
</organism>
<evidence type="ECO:0000259" key="2">
    <source>
        <dbReference type="Pfam" id="PF06985"/>
    </source>
</evidence>
<reference evidence="3" key="1">
    <citation type="submission" date="2023-06" db="EMBL/GenBank/DDBJ databases">
        <title>Genome-scale phylogeny and comparative genomics of the fungal order Sordariales.</title>
        <authorList>
            <consortium name="Lawrence Berkeley National Laboratory"/>
            <person name="Hensen N."/>
            <person name="Bonometti L."/>
            <person name="Westerberg I."/>
            <person name="Brannstrom I.O."/>
            <person name="Guillou S."/>
            <person name="Cros-Aarteil S."/>
            <person name="Calhoun S."/>
            <person name="Haridas S."/>
            <person name="Kuo A."/>
            <person name="Mondo S."/>
            <person name="Pangilinan J."/>
            <person name="Riley R."/>
            <person name="Labutti K."/>
            <person name="Andreopoulos B."/>
            <person name="Lipzen A."/>
            <person name="Chen C."/>
            <person name="Yanf M."/>
            <person name="Daum C."/>
            <person name="Ng V."/>
            <person name="Clum A."/>
            <person name="Steindorff A."/>
            <person name="Ohm R."/>
            <person name="Martin F."/>
            <person name="Silar P."/>
            <person name="Natvig D."/>
            <person name="Lalanne C."/>
            <person name="Gautier V."/>
            <person name="Ament-Velasquez S.L."/>
            <person name="Kruys A."/>
            <person name="Hutchinson M.I."/>
            <person name="Powell A.J."/>
            <person name="Barry K."/>
            <person name="Miller A.N."/>
            <person name="Grigoriev I.V."/>
            <person name="Debuchy R."/>
            <person name="Gladieux P."/>
            <person name="Thoren M.H."/>
            <person name="Johannesson H."/>
        </authorList>
    </citation>
    <scope>NUCLEOTIDE SEQUENCE</scope>
    <source>
        <strain evidence="3">CBS 606.72</strain>
    </source>
</reference>
<feature type="region of interest" description="Disordered" evidence="1">
    <location>
        <begin position="227"/>
        <end position="254"/>
    </location>
</feature>
<dbReference type="InterPro" id="IPR010730">
    <property type="entry name" value="HET"/>
</dbReference>
<evidence type="ECO:0000256" key="1">
    <source>
        <dbReference type="SAM" id="MobiDB-lite"/>
    </source>
</evidence>
<dbReference type="Pfam" id="PF06985">
    <property type="entry name" value="HET"/>
    <property type="match status" value="1"/>
</dbReference>
<feature type="compositionally biased region" description="Polar residues" evidence="1">
    <location>
        <begin position="245"/>
        <end position="254"/>
    </location>
</feature>
<dbReference type="PANTHER" id="PTHR10622">
    <property type="entry name" value="HET DOMAIN-CONTAINING PROTEIN"/>
    <property type="match status" value="1"/>
</dbReference>
<evidence type="ECO:0000313" key="4">
    <source>
        <dbReference type="Proteomes" id="UP001175000"/>
    </source>
</evidence>